<gene>
    <name evidence="10" type="primary">SGPP2</name>
    <name evidence="12" type="synonym">LOC112680123</name>
    <name evidence="10" type="ORF">g.39003</name>
</gene>
<keyword evidence="2 8" id="KW-0812">Transmembrane</keyword>
<dbReference type="InterPro" id="IPR036938">
    <property type="entry name" value="PAP2/HPO_sf"/>
</dbReference>
<dbReference type="AlphaFoldDB" id="A0A2S2PY91"/>
<evidence type="ECO:0000256" key="7">
    <source>
        <dbReference type="ARBA" id="ARBA00038324"/>
    </source>
</evidence>
<dbReference type="Pfam" id="PF01569">
    <property type="entry name" value="PAP2"/>
    <property type="match status" value="1"/>
</dbReference>
<feature type="transmembrane region" description="Helical" evidence="8">
    <location>
        <begin position="312"/>
        <end position="336"/>
    </location>
</feature>
<feature type="domain" description="Phosphatidic acid phosphatase type 2/haloperoxidase" evidence="9">
    <location>
        <begin position="100"/>
        <end position="215"/>
    </location>
</feature>
<protein>
    <submittedName>
        <fullName evidence="10 12">Sphingosine-1-phosphate phosphatase 2</fullName>
    </submittedName>
</protein>
<evidence type="ECO:0000259" key="9">
    <source>
        <dbReference type="SMART" id="SM00014"/>
    </source>
</evidence>
<keyword evidence="3" id="KW-0378">Hydrolase</keyword>
<dbReference type="SUPFAM" id="SSF48317">
    <property type="entry name" value="Acid phosphatase/Vanadium-dependent haloperoxidase"/>
    <property type="match status" value="1"/>
</dbReference>
<keyword evidence="11" id="KW-1185">Reference proteome</keyword>
<name>A0A2S2PY91_9HEMI</name>
<organism evidence="10">
    <name type="scientific">Sipha flava</name>
    <name type="common">yellow sugarcane aphid</name>
    <dbReference type="NCBI Taxonomy" id="143950"/>
    <lineage>
        <taxon>Eukaryota</taxon>
        <taxon>Metazoa</taxon>
        <taxon>Ecdysozoa</taxon>
        <taxon>Arthropoda</taxon>
        <taxon>Hexapoda</taxon>
        <taxon>Insecta</taxon>
        <taxon>Pterygota</taxon>
        <taxon>Neoptera</taxon>
        <taxon>Paraneoptera</taxon>
        <taxon>Hemiptera</taxon>
        <taxon>Sternorrhyncha</taxon>
        <taxon>Aphidomorpha</taxon>
        <taxon>Aphidoidea</taxon>
        <taxon>Aphididae</taxon>
        <taxon>Sipha</taxon>
    </lineage>
</organism>
<reference evidence="12" key="2">
    <citation type="submission" date="2025-04" db="UniProtKB">
        <authorList>
            <consortium name="RefSeq"/>
        </authorList>
    </citation>
    <scope>IDENTIFICATION</scope>
    <source>
        <tissue evidence="12">Whole body</tissue>
    </source>
</reference>
<dbReference type="PANTHER" id="PTHR14969:SF28">
    <property type="entry name" value="DIHYDROSPHINGOSINE 1-PHOSPHATE PHOSPHATASE LCB3-RELATED"/>
    <property type="match status" value="1"/>
</dbReference>
<evidence type="ECO:0000256" key="3">
    <source>
        <dbReference type="ARBA" id="ARBA00022801"/>
    </source>
</evidence>
<comment type="subcellular location">
    <subcellularLocation>
        <location evidence="1">Endoplasmic reticulum membrane</location>
        <topology evidence="1">Multi-pass membrane protein</topology>
    </subcellularLocation>
</comment>
<sequence length="393" mass="45065">MNNIRGCINYLKDPELVARFQRFFGVLRYEISENGTMLPNLENGQSKTNSSVVRKENEIDHYITNHFWYYLYLFGTYLGDEIGYSIIIPFLIWNVDSAVARKMVLVWAVVMYIGQSIKDIVQWPRPACPPVVRLQTKWSIEYGMPSTHAIISLALPFSILHYISNRYQINYSIGIVIVLLWCLLISLSRLYLGMHSVLDVVAGLLLAIFLLIPFIPLADVLDRYLMYSKWTPLLLLIVTVILILIYPTGEQWTPTKGDTTMIVGTCAGILTGGWLMVTLGLQDDFRVINPINNSINWPTLYEIGVIVIRSGLGYVCIVLLFLIIKYALCVVDVILLKSGIQIMDDVLKRHIPVLDITYKYITFYLVSFNILVLIPLLQKLLHMERLSYYHEAK</sequence>
<comment type="similarity">
    <text evidence="7">Belongs to the type 2 lipid phosphate phosphatase family.</text>
</comment>
<evidence type="ECO:0000313" key="11">
    <source>
        <dbReference type="Proteomes" id="UP000694846"/>
    </source>
</evidence>
<dbReference type="GO" id="GO:0005789">
    <property type="term" value="C:endoplasmic reticulum membrane"/>
    <property type="evidence" value="ECO:0007669"/>
    <property type="project" value="UniProtKB-SubCell"/>
</dbReference>
<feature type="transmembrane region" description="Helical" evidence="8">
    <location>
        <begin position="143"/>
        <end position="163"/>
    </location>
</feature>
<evidence type="ECO:0000256" key="4">
    <source>
        <dbReference type="ARBA" id="ARBA00022824"/>
    </source>
</evidence>
<reference evidence="10" key="1">
    <citation type="submission" date="2018-04" db="EMBL/GenBank/DDBJ databases">
        <title>Transcriptome assembly of Sipha flava.</title>
        <authorList>
            <person name="Scully E.D."/>
            <person name="Geib S.M."/>
            <person name="Palmer N.A."/>
            <person name="Koch K."/>
            <person name="Bradshaw J."/>
            <person name="Heng-Moss T."/>
            <person name="Sarath G."/>
        </authorList>
    </citation>
    <scope>NUCLEOTIDE SEQUENCE</scope>
</reference>
<keyword evidence="5 8" id="KW-1133">Transmembrane helix</keyword>
<evidence type="ECO:0000256" key="5">
    <source>
        <dbReference type="ARBA" id="ARBA00022989"/>
    </source>
</evidence>
<feature type="transmembrane region" description="Helical" evidence="8">
    <location>
        <begin position="356"/>
        <end position="377"/>
    </location>
</feature>
<evidence type="ECO:0000313" key="10">
    <source>
        <dbReference type="EMBL" id="MBY69892.1"/>
    </source>
</evidence>
<evidence type="ECO:0000256" key="2">
    <source>
        <dbReference type="ARBA" id="ARBA00022692"/>
    </source>
</evidence>
<accession>A0A2S2PY91</accession>
<evidence type="ECO:0000313" key="12">
    <source>
        <dbReference type="RefSeq" id="XP_025405910.1"/>
    </source>
</evidence>
<dbReference type="EMBL" id="GGMS01000689">
    <property type="protein sequence ID" value="MBY69892.1"/>
    <property type="molecule type" value="Transcribed_RNA"/>
</dbReference>
<dbReference type="InterPro" id="IPR000326">
    <property type="entry name" value="PAP2/HPO"/>
</dbReference>
<dbReference type="SMART" id="SM00014">
    <property type="entry name" value="acidPPc"/>
    <property type="match status" value="1"/>
</dbReference>
<dbReference type="PANTHER" id="PTHR14969">
    <property type="entry name" value="SPHINGOSINE-1-PHOSPHATE PHOSPHOHYDROLASE"/>
    <property type="match status" value="1"/>
</dbReference>
<feature type="transmembrane region" description="Helical" evidence="8">
    <location>
        <begin position="197"/>
        <end position="218"/>
    </location>
</feature>
<evidence type="ECO:0000256" key="8">
    <source>
        <dbReference type="SAM" id="Phobius"/>
    </source>
</evidence>
<dbReference type="Proteomes" id="UP000694846">
    <property type="component" value="Unplaced"/>
</dbReference>
<dbReference type="CDD" id="cd03388">
    <property type="entry name" value="PAP2_SPPase1"/>
    <property type="match status" value="1"/>
</dbReference>
<dbReference type="RefSeq" id="XP_025405910.1">
    <property type="nucleotide sequence ID" value="XM_025550125.1"/>
</dbReference>
<feature type="transmembrane region" description="Helical" evidence="8">
    <location>
        <begin position="261"/>
        <end position="281"/>
    </location>
</feature>
<evidence type="ECO:0000256" key="1">
    <source>
        <dbReference type="ARBA" id="ARBA00004477"/>
    </source>
</evidence>
<dbReference type="GO" id="GO:0006670">
    <property type="term" value="P:sphingosine metabolic process"/>
    <property type="evidence" value="ECO:0007669"/>
    <property type="project" value="TreeGrafter"/>
</dbReference>
<dbReference type="Gene3D" id="1.20.144.10">
    <property type="entry name" value="Phosphatidic acid phosphatase type 2/haloperoxidase"/>
    <property type="match status" value="1"/>
</dbReference>
<feature type="transmembrane region" description="Helical" evidence="8">
    <location>
        <begin position="67"/>
        <end position="92"/>
    </location>
</feature>
<evidence type="ECO:0000256" key="6">
    <source>
        <dbReference type="ARBA" id="ARBA00023136"/>
    </source>
</evidence>
<feature type="transmembrane region" description="Helical" evidence="8">
    <location>
        <begin position="170"/>
        <end position="191"/>
    </location>
</feature>
<feature type="transmembrane region" description="Helical" evidence="8">
    <location>
        <begin position="230"/>
        <end position="249"/>
    </location>
</feature>
<dbReference type="GO" id="GO:0042392">
    <property type="term" value="F:sphingosine-1-phosphate phosphatase activity"/>
    <property type="evidence" value="ECO:0007669"/>
    <property type="project" value="TreeGrafter"/>
</dbReference>
<proteinExistence type="inferred from homology"/>
<keyword evidence="4" id="KW-0256">Endoplasmic reticulum</keyword>
<dbReference type="OrthoDB" id="301434at2759"/>
<keyword evidence="6 8" id="KW-0472">Membrane</keyword>